<accession>A0A2C6KRS8</accession>
<dbReference type="EMBL" id="MIGC01003662">
    <property type="protein sequence ID" value="PHJ19074.1"/>
    <property type="molecule type" value="Genomic_DNA"/>
</dbReference>
<dbReference type="AlphaFoldDB" id="A0A2C6KRS8"/>
<keyword evidence="2 3" id="KW-0812">Transmembrane</keyword>
<keyword evidence="2" id="KW-1133">Transmembrane helix</keyword>
<reference evidence="3 4" key="1">
    <citation type="journal article" date="2017" name="Int. J. Parasitol.">
        <title>The genome of the protozoan parasite Cystoisospora suis and a reverse vaccinology approach to identify vaccine candidates.</title>
        <authorList>
            <person name="Palmieri N."/>
            <person name="Shrestha A."/>
            <person name="Ruttkowski B."/>
            <person name="Beck T."/>
            <person name="Vogl C."/>
            <person name="Tomley F."/>
            <person name="Blake D.P."/>
            <person name="Joachim A."/>
        </authorList>
    </citation>
    <scope>NUCLEOTIDE SEQUENCE [LARGE SCALE GENOMIC DNA]</scope>
    <source>
        <strain evidence="3 4">Wien I</strain>
    </source>
</reference>
<comment type="caution">
    <text evidence="3">The sequence shown here is derived from an EMBL/GenBank/DDBJ whole genome shotgun (WGS) entry which is preliminary data.</text>
</comment>
<keyword evidence="4" id="KW-1185">Reference proteome</keyword>
<feature type="region of interest" description="Disordered" evidence="1">
    <location>
        <begin position="527"/>
        <end position="553"/>
    </location>
</feature>
<protein>
    <submittedName>
        <fullName evidence="3">Transmembrane protein</fullName>
    </submittedName>
</protein>
<evidence type="ECO:0000256" key="2">
    <source>
        <dbReference type="SAM" id="Phobius"/>
    </source>
</evidence>
<feature type="compositionally biased region" description="Basic residues" evidence="1">
    <location>
        <begin position="541"/>
        <end position="553"/>
    </location>
</feature>
<dbReference type="GeneID" id="94430456"/>
<dbReference type="OrthoDB" id="10333570at2759"/>
<name>A0A2C6KRS8_9APIC</name>
<feature type="region of interest" description="Disordered" evidence="1">
    <location>
        <begin position="382"/>
        <end position="407"/>
    </location>
</feature>
<gene>
    <name evidence="3" type="ORF">CSUI_007095</name>
</gene>
<proteinExistence type="predicted"/>
<dbReference type="Proteomes" id="UP000221165">
    <property type="component" value="Unassembled WGS sequence"/>
</dbReference>
<evidence type="ECO:0000313" key="4">
    <source>
        <dbReference type="Proteomes" id="UP000221165"/>
    </source>
</evidence>
<sequence>MALPRLISLSSCKLATSAGFSPSKTSQFSARPSACQSDRPAYSGGVCSSYSEGTSSSTACKGFHFPRGAVRSRGGGRGGRRMLSFLRLAVVVSLLHLFDDAILSRRRRSPGGMPCIHGAEASSYPTQKSLALRFTNLSLKEAVMHFHYTDYLLNDVRETLGDIFDVPATKISVLQLRQDDFRPDHATLLTFDVAGKPLHDQRGQFQDFLEENEGVLALLFGGRSLGVQALAENLPEAVVNEMSDPRGKSFIWQRPGVTRSLDKPEHLLWVRVQKSHGLRRHATYEEMQHTVAGALQGILQSTGRILSPHEVHVVSVNEDAASRILSFAISRERGMSLYSRALRLFLKNACGEKMALQSALGNLKVDCSVPLVTKRLTGEQVKEDDIPVTPTAGLPRSNTTAAPPESFASYSLSPPNYSQQWAAHAPAPSPTIFATPYPNQTVVPWPVYPYPPPPSNPTEQAASPADRGRPEKAGGGSKSPLSTTSEKRGKNKTGMKVGVVVGCLILCVLIFLVLWCAWRLRRREEKELKERQRSLAPASSKVKRGQSGRFAKP</sequence>
<feature type="region of interest" description="Disordered" evidence="1">
    <location>
        <begin position="448"/>
        <end position="491"/>
    </location>
</feature>
<dbReference type="VEuPathDB" id="ToxoDB:CSUI_007095"/>
<organism evidence="3 4">
    <name type="scientific">Cystoisospora suis</name>
    <dbReference type="NCBI Taxonomy" id="483139"/>
    <lineage>
        <taxon>Eukaryota</taxon>
        <taxon>Sar</taxon>
        <taxon>Alveolata</taxon>
        <taxon>Apicomplexa</taxon>
        <taxon>Conoidasida</taxon>
        <taxon>Coccidia</taxon>
        <taxon>Eucoccidiorida</taxon>
        <taxon>Eimeriorina</taxon>
        <taxon>Sarcocystidae</taxon>
        <taxon>Cystoisospora</taxon>
    </lineage>
</organism>
<feature type="transmembrane region" description="Helical" evidence="2">
    <location>
        <begin position="497"/>
        <end position="518"/>
    </location>
</feature>
<dbReference type="RefSeq" id="XP_067920776.1">
    <property type="nucleotide sequence ID" value="XM_068067245.1"/>
</dbReference>
<evidence type="ECO:0000256" key="1">
    <source>
        <dbReference type="SAM" id="MobiDB-lite"/>
    </source>
</evidence>
<evidence type="ECO:0000313" key="3">
    <source>
        <dbReference type="EMBL" id="PHJ19074.1"/>
    </source>
</evidence>
<keyword evidence="2" id="KW-0472">Membrane</keyword>